<dbReference type="InterPro" id="IPR005183">
    <property type="entry name" value="DUF305_CopM-like"/>
</dbReference>
<keyword evidence="5" id="KW-1185">Reference proteome</keyword>
<evidence type="ECO:0000256" key="2">
    <source>
        <dbReference type="SAM" id="SignalP"/>
    </source>
</evidence>
<dbReference type="InterPro" id="IPR012347">
    <property type="entry name" value="Ferritin-like"/>
</dbReference>
<feature type="region of interest" description="Disordered" evidence="1">
    <location>
        <begin position="146"/>
        <end position="176"/>
    </location>
</feature>
<dbReference type="EMBL" id="BSOW01000003">
    <property type="protein sequence ID" value="GLR84261.1"/>
    <property type="molecule type" value="Genomic_DNA"/>
</dbReference>
<keyword evidence="2" id="KW-0732">Signal</keyword>
<gene>
    <name evidence="4" type="ORF">GCM10007857_09710</name>
</gene>
<dbReference type="Proteomes" id="UP001156905">
    <property type="component" value="Unassembled WGS sequence"/>
</dbReference>
<evidence type="ECO:0000313" key="4">
    <source>
        <dbReference type="EMBL" id="GLR84261.1"/>
    </source>
</evidence>
<dbReference type="PANTHER" id="PTHR36933:SF1">
    <property type="entry name" value="SLL0788 PROTEIN"/>
    <property type="match status" value="1"/>
</dbReference>
<dbReference type="PANTHER" id="PTHR36933">
    <property type="entry name" value="SLL0788 PROTEIN"/>
    <property type="match status" value="1"/>
</dbReference>
<dbReference type="Pfam" id="PF03713">
    <property type="entry name" value="DUF305"/>
    <property type="match status" value="1"/>
</dbReference>
<dbReference type="RefSeq" id="WP_284261731.1">
    <property type="nucleotide sequence ID" value="NZ_BSOW01000003.1"/>
</dbReference>
<name>A0ABQ6AVX4_9BRAD</name>
<proteinExistence type="predicted"/>
<protein>
    <recommendedName>
        <fullName evidence="3">DUF305 domain-containing protein</fullName>
    </recommendedName>
</protein>
<organism evidence="4 5">
    <name type="scientific">Bradyrhizobium iriomotense</name>
    <dbReference type="NCBI Taxonomy" id="441950"/>
    <lineage>
        <taxon>Bacteria</taxon>
        <taxon>Pseudomonadati</taxon>
        <taxon>Pseudomonadota</taxon>
        <taxon>Alphaproteobacteria</taxon>
        <taxon>Hyphomicrobiales</taxon>
        <taxon>Nitrobacteraceae</taxon>
        <taxon>Bradyrhizobium</taxon>
    </lineage>
</organism>
<evidence type="ECO:0000256" key="1">
    <source>
        <dbReference type="SAM" id="MobiDB-lite"/>
    </source>
</evidence>
<evidence type="ECO:0000259" key="3">
    <source>
        <dbReference type="Pfam" id="PF03713"/>
    </source>
</evidence>
<sequence>MPESRGTTLLPALCLSAGSHLAAIAVGAVAAAYLTIYSSNPRSLADYISAICVKTFGSAPAAEAPYLAENVGAMTKMMIDMGITPSGDVDTDFVAMMVPHHQGAIAMAQAELRYGRNEPLRRMAQEIIVTQLQEITVMRLSLGQPLPASAPSPQQIPPAAMSARQSSSAQHLAKGQ</sequence>
<evidence type="ECO:0000313" key="5">
    <source>
        <dbReference type="Proteomes" id="UP001156905"/>
    </source>
</evidence>
<feature type="compositionally biased region" description="Low complexity" evidence="1">
    <location>
        <begin position="157"/>
        <end position="170"/>
    </location>
</feature>
<feature type="signal peptide" evidence="2">
    <location>
        <begin position="1"/>
        <end position="22"/>
    </location>
</feature>
<feature type="chain" id="PRO_5045281169" description="DUF305 domain-containing protein" evidence="2">
    <location>
        <begin position="23"/>
        <end position="176"/>
    </location>
</feature>
<accession>A0ABQ6AVX4</accession>
<comment type="caution">
    <text evidence="4">The sequence shown here is derived from an EMBL/GenBank/DDBJ whole genome shotgun (WGS) entry which is preliminary data.</text>
</comment>
<dbReference type="Gene3D" id="1.20.1260.10">
    <property type="match status" value="1"/>
</dbReference>
<reference evidence="5" key="1">
    <citation type="journal article" date="2019" name="Int. J. Syst. Evol. Microbiol.">
        <title>The Global Catalogue of Microorganisms (GCM) 10K type strain sequencing project: providing services to taxonomists for standard genome sequencing and annotation.</title>
        <authorList>
            <consortium name="The Broad Institute Genomics Platform"/>
            <consortium name="The Broad Institute Genome Sequencing Center for Infectious Disease"/>
            <person name="Wu L."/>
            <person name="Ma J."/>
        </authorList>
    </citation>
    <scope>NUCLEOTIDE SEQUENCE [LARGE SCALE GENOMIC DNA]</scope>
    <source>
        <strain evidence="5">NBRC 102520</strain>
    </source>
</reference>
<feature type="domain" description="DUF305" evidence="3">
    <location>
        <begin position="73"/>
        <end position="139"/>
    </location>
</feature>